<dbReference type="EMBL" id="CP013236">
    <property type="protein sequence ID" value="AMP17171.1"/>
    <property type="molecule type" value="Genomic_DNA"/>
</dbReference>
<protein>
    <submittedName>
        <fullName evidence="1">Uncharacterized protein</fullName>
    </submittedName>
</protein>
<evidence type="ECO:0000313" key="4">
    <source>
        <dbReference type="Proteomes" id="UP000074914"/>
    </source>
</evidence>
<evidence type="ECO:0000313" key="3">
    <source>
        <dbReference type="Proteomes" id="UP000074561"/>
    </source>
</evidence>
<gene>
    <name evidence="2" type="ORF">CPter291_4958</name>
    <name evidence="1" type="ORF">CPter91_5148</name>
</gene>
<proteinExistence type="predicted"/>
<organism evidence="1 3">
    <name type="scientific">Collimonas pratensis</name>
    <dbReference type="NCBI Taxonomy" id="279113"/>
    <lineage>
        <taxon>Bacteria</taxon>
        <taxon>Pseudomonadati</taxon>
        <taxon>Pseudomonadota</taxon>
        <taxon>Betaproteobacteria</taxon>
        <taxon>Burkholderiales</taxon>
        <taxon>Oxalobacteraceae</taxon>
        <taxon>Collimonas</taxon>
    </lineage>
</organism>
<name>A0A127QBR7_9BURK</name>
<evidence type="ECO:0000313" key="2">
    <source>
        <dbReference type="EMBL" id="AMP17171.1"/>
    </source>
</evidence>
<dbReference type="PATRIC" id="fig|279113.10.peg.4925"/>
<dbReference type="Proteomes" id="UP000074561">
    <property type="component" value="Chromosome"/>
</dbReference>
<dbReference type="STRING" id="279113.CPter91_5148"/>
<sequence>MINVKRRQRPGRTVSVWWNGFQAADPLDFGQDSGKLAGY</sequence>
<reference evidence="3 4" key="1">
    <citation type="submission" date="2015-11" db="EMBL/GenBank/DDBJ databases">
        <title>Exploring the genomic traits of fungus-feeding bacterial genus Collimonas.</title>
        <authorList>
            <person name="Song C."/>
            <person name="Schmidt R."/>
            <person name="de Jager V."/>
            <person name="Krzyzanowska D."/>
            <person name="Jongedijk E."/>
            <person name="Cankar K."/>
            <person name="Beekwilder J."/>
            <person name="van Veen A."/>
            <person name="de Boer W."/>
            <person name="van Veen J.A."/>
            <person name="Garbeva P."/>
        </authorList>
    </citation>
    <scope>NUCLEOTIDE SEQUENCE [LARGE SCALE GENOMIC DNA]</scope>
    <source>
        <strain evidence="2 4">Ter291</strain>
        <strain evidence="1 3">Ter91</strain>
    </source>
</reference>
<dbReference type="KEGG" id="cpra:CPter91_5148"/>
<keyword evidence="4" id="KW-1185">Reference proteome</keyword>
<evidence type="ECO:0000313" key="1">
    <source>
        <dbReference type="EMBL" id="AMP07436.1"/>
    </source>
</evidence>
<dbReference type="AlphaFoldDB" id="A0A127QBR7"/>
<dbReference type="EMBL" id="CP013234">
    <property type="protein sequence ID" value="AMP07436.1"/>
    <property type="molecule type" value="Genomic_DNA"/>
</dbReference>
<dbReference type="Proteomes" id="UP000074914">
    <property type="component" value="Chromosome"/>
</dbReference>
<accession>A0A127QBR7</accession>